<organism evidence="4 5">
    <name type="scientific">Stentor coeruleus</name>
    <dbReference type="NCBI Taxonomy" id="5963"/>
    <lineage>
        <taxon>Eukaryota</taxon>
        <taxon>Sar</taxon>
        <taxon>Alveolata</taxon>
        <taxon>Ciliophora</taxon>
        <taxon>Postciliodesmatophora</taxon>
        <taxon>Heterotrichea</taxon>
        <taxon>Heterotrichida</taxon>
        <taxon>Stentoridae</taxon>
        <taxon>Stentor</taxon>
    </lineage>
</organism>
<reference evidence="4 5" key="1">
    <citation type="submission" date="2016-11" db="EMBL/GenBank/DDBJ databases">
        <title>The macronuclear genome of Stentor coeruleus: a giant cell with tiny introns.</title>
        <authorList>
            <person name="Slabodnick M."/>
            <person name="Ruby J.G."/>
            <person name="Reiff S.B."/>
            <person name="Swart E.C."/>
            <person name="Gosai S."/>
            <person name="Prabakaran S."/>
            <person name="Witkowska E."/>
            <person name="Larue G.E."/>
            <person name="Fisher S."/>
            <person name="Freeman R.M."/>
            <person name="Gunawardena J."/>
            <person name="Chu W."/>
            <person name="Stover N.A."/>
            <person name="Gregory B.D."/>
            <person name="Nowacki M."/>
            <person name="Derisi J."/>
            <person name="Roy S.W."/>
            <person name="Marshall W.F."/>
            <person name="Sood P."/>
        </authorList>
    </citation>
    <scope>NUCLEOTIDE SEQUENCE [LARGE SCALE GENOMIC DNA]</scope>
    <source>
        <strain evidence="4">WM001</strain>
    </source>
</reference>
<evidence type="ECO:0000256" key="2">
    <source>
        <dbReference type="SAM" id="MobiDB-lite"/>
    </source>
</evidence>
<protein>
    <recommendedName>
        <fullName evidence="3">EF-hand domain-containing protein</fullName>
    </recommendedName>
</protein>
<proteinExistence type="predicted"/>
<comment type="caution">
    <text evidence="4">The sequence shown here is derived from an EMBL/GenBank/DDBJ whole genome shotgun (WGS) entry which is preliminary data.</text>
</comment>
<keyword evidence="5" id="KW-1185">Reference proteome</keyword>
<sequence>MTSRTYESGKNNCTEVLEILDPDATGYIDIEEMKPLVAKLPQELQDPISELLRNYVFESHSFRISCDQFLQLYMNKLERKDSFTSTPSRRKSLADSFFRSSTSSFWPSRSTTMHESPKKSKRLRSFSPKKLNSYKELYQRKKSVESETWKKSTKLFDKIDSRMQTFNMFTEKSANFSIDKSTNRDYKFKYSNFNELVKIRQKHLALCNKYQK</sequence>
<dbReference type="OrthoDB" id="322552at2759"/>
<feature type="domain" description="EF-hand" evidence="3">
    <location>
        <begin position="8"/>
        <end position="43"/>
    </location>
</feature>
<feature type="region of interest" description="Disordered" evidence="2">
    <location>
        <begin position="101"/>
        <end position="123"/>
    </location>
</feature>
<dbReference type="Proteomes" id="UP000187209">
    <property type="component" value="Unassembled WGS sequence"/>
</dbReference>
<evidence type="ECO:0000313" key="4">
    <source>
        <dbReference type="EMBL" id="OMJ70519.1"/>
    </source>
</evidence>
<dbReference type="EMBL" id="MPUH01001080">
    <property type="protein sequence ID" value="OMJ70519.1"/>
    <property type="molecule type" value="Genomic_DNA"/>
</dbReference>
<dbReference type="PROSITE" id="PS00018">
    <property type="entry name" value="EF_HAND_1"/>
    <property type="match status" value="1"/>
</dbReference>
<dbReference type="AlphaFoldDB" id="A0A1R2B179"/>
<keyword evidence="1" id="KW-0106">Calcium</keyword>
<evidence type="ECO:0000256" key="1">
    <source>
        <dbReference type="ARBA" id="ARBA00022837"/>
    </source>
</evidence>
<evidence type="ECO:0000313" key="5">
    <source>
        <dbReference type="Proteomes" id="UP000187209"/>
    </source>
</evidence>
<gene>
    <name evidence="4" type="ORF">SteCoe_31493</name>
</gene>
<dbReference type="PROSITE" id="PS50222">
    <property type="entry name" value="EF_HAND_2"/>
    <property type="match status" value="1"/>
</dbReference>
<accession>A0A1R2B179</accession>
<dbReference type="SUPFAM" id="SSF47473">
    <property type="entry name" value="EF-hand"/>
    <property type="match status" value="1"/>
</dbReference>
<dbReference type="InterPro" id="IPR011992">
    <property type="entry name" value="EF-hand-dom_pair"/>
</dbReference>
<dbReference type="Gene3D" id="1.10.238.10">
    <property type="entry name" value="EF-hand"/>
    <property type="match status" value="1"/>
</dbReference>
<dbReference type="InterPro" id="IPR018247">
    <property type="entry name" value="EF_Hand_1_Ca_BS"/>
</dbReference>
<evidence type="ECO:0000259" key="3">
    <source>
        <dbReference type="PROSITE" id="PS50222"/>
    </source>
</evidence>
<dbReference type="GO" id="GO:0005509">
    <property type="term" value="F:calcium ion binding"/>
    <property type="evidence" value="ECO:0007669"/>
    <property type="project" value="InterPro"/>
</dbReference>
<name>A0A1R2B179_9CILI</name>
<feature type="compositionally biased region" description="Low complexity" evidence="2">
    <location>
        <begin position="101"/>
        <end position="111"/>
    </location>
</feature>
<dbReference type="InterPro" id="IPR002048">
    <property type="entry name" value="EF_hand_dom"/>
</dbReference>